<evidence type="ECO:0000256" key="1">
    <source>
        <dbReference type="SAM" id="MobiDB-lite"/>
    </source>
</evidence>
<organism evidence="2 3">
    <name type="scientific">Tilletiaria anomala (strain ATCC 24038 / CBS 436.72 / UBC 951)</name>
    <dbReference type="NCBI Taxonomy" id="1037660"/>
    <lineage>
        <taxon>Eukaryota</taxon>
        <taxon>Fungi</taxon>
        <taxon>Dikarya</taxon>
        <taxon>Basidiomycota</taxon>
        <taxon>Ustilaginomycotina</taxon>
        <taxon>Exobasidiomycetes</taxon>
        <taxon>Georgefischeriales</taxon>
        <taxon>Tilletiariaceae</taxon>
        <taxon>Tilletiaria</taxon>
    </lineage>
</organism>
<dbReference type="InterPro" id="IPR011990">
    <property type="entry name" value="TPR-like_helical_dom_sf"/>
</dbReference>
<protein>
    <submittedName>
        <fullName evidence="2">TPR-like protein</fullName>
    </submittedName>
</protein>
<feature type="compositionally biased region" description="Basic and acidic residues" evidence="1">
    <location>
        <begin position="48"/>
        <end position="58"/>
    </location>
</feature>
<dbReference type="Gene3D" id="1.25.40.10">
    <property type="entry name" value="Tetratricopeptide repeat domain"/>
    <property type="match status" value="1"/>
</dbReference>
<dbReference type="InParanoid" id="A0A066WMK6"/>
<gene>
    <name evidence="2" type="ORF">K437DRAFT_220934</name>
</gene>
<reference evidence="2 3" key="1">
    <citation type="submission" date="2014-05" db="EMBL/GenBank/DDBJ databases">
        <title>Draft genome sequence of a rare smut relative, Tilletiaria anomala UBC 951.</title>
        <authorList>
            <consortium name="DOE Joint Genome Institute"/>
            <person name="Toome M."/>
            <person name="Kuo A."/>
            <person name="Henrissat B."/>
            <person name="Lipzen A."/>
            <person name="Tritt A."/>
            <person name="Yoshinaga Y."/>
            <person name="Zane M."/>
            <person name="Barry K."/>
            <person name="Grigoriev I.V."/>
            <person name="Spatafora J.W."/>
            <person name="Aimea M.C."/>
        </authorList>
    </citation>
    <scope>NUCLEOTIDE SEQUENCE [LARGE SCALE GENOMIC DNA]</scope>
    <source>
        <strain evidence="2 3">UBC 951</strain>
    </source>
</reference>
<dbReference type="Proteomes" id="UP000027361">
    <property type="component" value="Unassembled WGS sequence"/>
</dbReference>
<comment type="caution">
    <text evidence="2">The sequence shown here is derived from an EMBL/GenBank/DDBJ whole genome shotgun (WGS) entry which is preliminary data.</text>
</comment>
<dbReference type="RefSeq" id="XP_013245088.1">
    <property type="nucleotide sequence ID" value="XM_013389634.1"/>
</dbReference>
<name>A0A066WMK6_TILAU</name>
<dbReference type="InterPro" id="IPR052769">
    <property type="entry name" value="TPR_domain_protein"/>
</dbReference>
<evidence type="ECO:0000313" key="2">
    <source>
        <dbReference type="EMBL" id="KDN52239.1"/>
    </source>
</evidence>
<evidence type="ECO:0000313" key="3">
    <source>
        <dbReference type="Proteomes" id="UP000027361"/>
    </source>
</evidence>
<dbReference type="SUPFAM" id="SSF48452">
    <property type="entry name" value="TPR-like"/>
    <property type="match status" value="1"/>
</dbReference>
<dbReference type="OrthoDB" id="1872379at2759"/>
<dbReference type="PANTHER" id="PTHR46014">
    <property type="entry name" value="TETRATRICOPEPTIDE REPEAT PROTEIN 1"/>
    <property type="match status" value="1"/>
</dbReference>
<dbReference type="GeneID" id="25262307"/>
<dbReference type="PANTHER" id="PTHR46014:SF1">
    <property type="entry name" value="TETRATRICOPEPTIDE REPEAT PROTEIN 1"/>
    <property type="match status" value="1"/>
</dbReference>
<feature type="non-terminal residue" evidence="2">
    <location>
        <position position="1"/>
    </location>
</feature>
<dbReference type="OMA" id="EGNDHFR"/>
<dbReference type="HOGENOM" id="CLU_058463_0_0_1"/>
<proteinExistence type="predicted"/>
<dbReference type="EMBL" id="JMSN01000012">
    <property type="protein sequence ID" value="KDN52239.1"/>
    <property type="molecule type" value="Genomic_DNA"/>
</dbReference>
<accession>A0A066WMK6</accession>
<keyword evidence="3" id="KW-1185">Reference proteome</keyword>
<feature type="region of interest" description="Disordered" evidence="1">
    <location>
        <begin position="34"/>
        <end position="63"/>
    </location>
</feature>
<dbReference type="AlphaFoldDB" id="A0A066WMK6"/>
<dbReference type="STRING" id="1037660.A0A066WMK6"/>
<sequence length="218" mass="23821">LKAEANEAFAKGQWDRAVCLYDDAIALLPARHRMDDEGSDDSGDEMQAQDKGKGKATVEEEGELKTPAVLAEEQEVSKLRATLYCNMAACHLKLEQYKVAVAACGEALLDAPGYVKALHRRATANEHIGNWSGVSSALDDLKVLLTLKDTPASLRPSIRNKIAQLEPMAKQLGEKEKDEMVQKLKGIGDSILGHFGLSTKNFKFKQQAGGGYSMDFIR</sequence>